<evidence type="ECO:0000313" key="2">
    <source>
        <dbReference type="EMBL" id="TMU55013.1"/>
    </source>
</evidence>
<reference evidence="2 3" key="1">
    <citation type="submission" date="2019-05" db="EMBL/GenBank/DDBJ databases">
        <title>Flagellimonas sp. AsT0115, sp. nov., isolated from a marine red algae, Asparagopsis taxiformis.</title>
        <authorList>
            <person name="Kim J."/>
            <person name="Jeong S.E."/>
            <person name="Jeon C.O."/>
        </authorList>
    </citation>
    <scope>NUCLEOTIDE SEQUENCE [LARGE SCALE GENOMIC DNA]</scope>
    <source>
        <strain evidence="2 3">AsT0115</strain>
    </source>
</reference>
<dbReference type="InterPro" id="IPR011990">
    <property type="entry name" value="TPR-like_helical_dom_sf"/>
</dbReference>
<evidence type="ECO:0008006" key="4">
    <source>
        <dbReference type="Google" id="ProtNLM"/>
    </source>
</evidence>
<dbReference type="EMBL" id="VCNI01000002">
    <property type="protein sequence ID" value="TMU55013.1"/>
    <property type="molecule type" value="Genomic_DNA"/>
</dbReference>
<dbReference type="Gene3D" id="1.25.40.10">
    <property type="entry name" value="Tetratricopeptide repeat domain"/>
    <property type="match status" value="2"/>
</dbReference>
<protein>
    <recommendedName>
        <fullName evidence="4">Tetratricopeptide repeat protein</fullName>
    </recommendedName>
</protein>
<dbReference type="Proteomes" id="UP000751614">
    <property type="component" value="Unassembled WGS sequence"/>
</dbReference>
<gene>
    <name evidence="2" type="ORF">FGG15_12545</name>
</gene>
<feature type="chain" id="PRO_5045385299" description="Tetratricopeptide repeat protein" evidence="1">
    <location>
        <begin position="24"/>
        <end position="304"/>
    </location>
</feature>
<accession>A0ABY2WJJ7</accession>
<organism evidence="2 3">
    <name type="scientific">Flagellimonas algicola</name>
    <dbReference type="NCBI Taxonomy" id="2583815"/>
    <lineage>
        <taxon>Bacteria</taxon>
        <taxon>Pseudomonadati</taxon>
        <taxon>Bacteroidota</taxon>
        <taxon>Flavobacteriia</taxon>
        <taxon>Flavobacteriales</taxon>
        <taxon>Flavobacteriaceae</taxon>
        <taxon>Flagellimonas</taxon>
    </lineage>
</organism>
<evidence type="ECO:0000256" key="1">
    <source>
        <dbReference type="SAM" id="SignalP"/>
    </source>
</evidence>
<proteinExistence type="predicted"/>
<dbReference type="SUPFAM" id="SSF48452">
    <property type="entry name" value="TPR-like"/>
    <property type="match status" value="1"/>
</dbReference>
<sequence length="304" mass="34628">MKKHFNFWVVLALFLGTGYTCYAQEEESAEVYLEEYTDEFQETFFEAVMQKSIQNYDKAINLFLECKQLDVSSDVIDYQLAKTYFLDKQYIQAQEYAIETLKAKSGDFWYLENLVNIVEAQGSSLESLKERLPLENSKLKENLALIYFKKAKYEKAQKVLREMGDTKFAHELALKIQDSLNKKNSSRVEPAKENAPKEDDLLAQNIAKMEELLGTSDFGALEKLAEEALEAYPLQAFFHYAYGAALNGKSDTAKAIEVLEGALDFLFDDDALANKIYKELSVAYTKIGNSSKATEYLNKIKPGL</sequence>
<comment type="caution">
    <text evidence="2">The sequence shown here is derived from an EMBL/GenBank/DDBJ whole genome shotgun (WGS) entry which is preliminary data.</text>
</comment>
<name>A0ABY2WJJ7_9FLAO</name>
<keyword evidence="3" id="KW-1185">Reference proteome</keyword>
<keyword evidence="1" id="KW-0732">Signal</keyword>
<evidence type="ECO:0000313" key="3">
    <source>
        <dbReference type="Proteomes" id="UP000751614"/>
    </source>
</evidence>
<feature type="signal peptide" evidence="1">
    <location>
        <begin position="1"/>
        <end position="23"/>
    </location>
</feature>
<dbReference type="RefSeq" id="WP_138836729.1">
    <property type="nucleotide sequence ID" value="NZ_VCNI01000002.1"/>
</dbReference>